<dbReference type="PANTHER" id="PTHR48006:SF81">
    <property type="entry name" value="PROTEIN KINASE DOMAIN-CONTAINING PROTEIN"/>
    <property type="match status" value="1"/>
</dbReference>
<dbReference type="InterPro" id="IPR021720">
    <property type="entry name" value="Malectin_dom"/>
</dbReference>
<evidence type="ECO:0000256" key="4">
    <source>
        <dbReference type="ARBA" id="ARBA00022679"/>
    </source>
</evidence>
<keyword evidence="7" id="KW-0067">ATP-binding</keyword>
<evidence type="ECO:0000256" key="7">
    <source>
        <dbReference type="ARBA" id="ARBA00022840"/>
    </source>
</evidence>
<keyword evidence="6" id="KW-0547">Nucleotide-binding</keyword>
<dbReference type="EC" id="2.7.11.1" evidence="2"/>
<evidence type="ECO:0000256" key="6">
    <source>
        <dbReference type="ARBA" id="ARBA00022741"/>
    </source>
</evidence>
<reference evidence="15" key="1">
    <citation type="submission" date="2019-11" db="EMBL/GenBank/DDBJ databases">
        <authorList>
            <person name="Liu Y."/>
            <person name="Hou J."/>
            <person name="Li T.-Q."/>
            <person name="Guan C.-H."/>
            <person name="Wu X."/>
            <person name="Wu H.-Z."/>
            <person name="Ling F."/>
            <person name="Zhang R."/>
            <person name="Shi X.-G."/>
            <person name="Ren J.-P."/>
            <person name="Chen E.-F."/>
            <person name="Sun J.-M."/>
        </authorList>
    </citation>
    <scope>NUCLEOTIDE SEQUENCE</scope>
    <source>
        <strain evidence="15">Adult_tree_wgs_1</strain>
        <tissue evidence="15">Leaves</tissue>
    </source>
</reference>
<evidence type="ECO:0000256" key="5">
    <source>
        <dbReference type="ARBA" id="ARBA00022729"/>
    </source>
</evidence>
<keyword evidence="16" id="KW-1185">Reference proteome</keyword>
<name>A0A834FTZ5_RHOSS</name>
<keyword evidence="5" id="KW-0732">Signal</keyword>
<evidence type="ECO:0000256" key="10">
    <source>
        <dbReference type="ARBA" id="ARBA00047899"/>
    </source>
</evidence>
<evidence type="ECO:0000256" key="12">
    <source>
        <dbReference type="SAM" id="Phobius"/>
    </source>
</evidence>
<evidence type="ECO:0000256" key="1">
    <source>
        <dbReference type="ARBA" id="ARBA00004479"/>
    </source>
</evidence>
<protein>
    <recommendedName>
        <fullName evidence="2">non-specific serine/threonine protein kinase</fullName>
        <ecNumber evidence="2">2.7.11.1</ecNumber>
    </recommendedName>
</protein>
<dbReference type="EMBL" id="WJXA01000453">
    <property type="protein sequence ID" value="KAF7112681.1"/>
    <property type="molecule type" value="Genomic_DNA"/>
</dbReference>
<sequence>MTYEGDEDRGGPSKFYQSKTNWAFSSTGHFLDDDRVQDSVIWSLLATISVAETVLYVDARVSPISLTYYGFCLVNGSYTVNLHFAEIMFNDGKNYSSLGRRIFDIYIQGKLEQKDFNIADEAGGIGKAIIKNYTAVVTHGTLEIRLYWAGKGTTGIPIRGVYGPLISAISVNKLDYVSPPKHTKRISAGVVVGIVAAVAFAIILLLGTLWWRGFLNRKDNMGQAMVVNSGYMAPEYAMRGYLTDKADVYSFGIVALEIVSGRSITSYRTHENCVYLLDWALVLKAKGNLMELVDPKLGADFNKIEAMVMINVVLLCANTSPAVRPAMSSVVSMLEARTVTELSLVPDPDASYEEMNLKTMMIELQKSFDTDSSDGQIQSMSEY</sequence>
<evidence type="ECO:0000256" key="9">
    <source>
        <dbReference type="ARBA" id="ARBA00023180"/>
    </source>
</evidence>
<dbReference type="FunFam" id="2.60.120.430:FF:000004">
    <property type="entry name" value="Putative leucine-rich repeat receptor-like serine/threonine-protein kinase"/>
    <property type="match status" value="1"/>
</dbReference>
<evidence type="ECO:0000256" key="3">
    <source>
        <dbReference type="ARBA" id="ARBA00022553"/>
    </source>
</evidence>
<keyword evidence="12" id="KW-1133">Transmembrane helix</keyword>
<feature type="domain" description="Serine-threonine/tyrosine-protein kinase catalytic" evidence="13">
    <location>
        <begin position="222"/>
        <end position="333"/>
    </location>
</feature>
<keyword evidence="8" id="KW-0675">Receptor</keyword>
<dbReference type="Pfam" id="PF07714">
    <property type="entry name" value="PK_Tyr_Ser-Thr"/>
    <property type="match status" value="1"/>
</dbReference>
<dbReference type="SUPFAM" id="SSF56112">
    <property type="entry name" value="Protein kinase-like (PK-like)"/>
    <property type="match status" value="1"/>
</dbReference>
<dbReference type="GO" id="GO:0004674">
    <property type="term" value="F:protein serine/threonine kinase activity"/>
    <property type="evidence" value="ECO:0007669"/>
    <property type="project" value="UniProtKB-EC"/>
</dbReference>
<keyword evidence="12" id="KW-0812">Transmembrane</keyword>
<dbReference type="Gene3D" id="2.60.120.430">
    <property type="entry name" value="Galactose-binding lectin"/>
    <property type="match status" value="1"/>
</dbReference>
<comment type="catalytic activity">
    <reaction evidence="10">
        <text>L-threonyl-[protein] + ATP = O-phospho-L-threonyl-[protein] + ADP + H(+)</text>
        <dbReference type="Rhea" id="RHEA:46608"/>
        <dbReference type="Rhea" id="RHEA-COMP:11060"/>
        <dbReference type="Rhea" id="RHEA-COMP:11605"/>
        <dbReference type="ChEBI" id="CHEBI:15378"/>
        <dbReference type="ChEBI" id="CHEBI:30013"/>
        <dbReference type="ChEBI" id="CHEBI:30616"/>
        <dbReference type="ChEBI" id="CHEBI:61977"/>
        <dbReference type="ChEBI" id="CHEBI:456216"/>
        <dbReference type="EC" id="2.7.11.1"/>
    </reaction>
</comment>
<dbReference type="Pfam" id="PF11721">
    <property type="entry name" value="Malectin"/>
    <property type="match status" value="1"/>
</dbReference>
<dbReference type="Proteomes" id="UP000626092">
    <property type="component" value="Unassembled WGS sequence"/>
</dbReference>
<evidence type="ECO:0000256" key="11">
    <source>
        <dbReference type="ARBA" id="ARBA00048679"/>
    </source>
</evidence>
<accession>A0A834FTZ5</accession>
<keyword evidence="12" id="KW-0472">Membrane</keyword>
<evidence type="ECO:0000259" key="14">
    <source>
        <dbReference type="Pfam" id="PF11721"/>
    </source>
</evidence>
<evidence type="ECO:0000313" key="15">
    <source>
        <dbReference type="EMBL" id="KAF7112681.1"/>
    </source>
</evidence>
<dbReference type="InterPro" id="IPR051824">
    <property type="entry name" value="LRR_Rcpt-Like_S/T_Kinase"/>
</dbReference>
<comment type="subcellular location">
    <subcellularLocation>
        <location evidence="1">Membrane</location>
        <topology evidence="1">Single-pass type I membrane protein</topology>
    </subcellularLocation>
</comment>
<dbReference type="GO" id="GO:0005524">
    <property type="term" value="F:ATP binding"/>
    <property type="evidence" value="ECO:0007669"/>
    <property type="project" value="UniProtKB-KW"/>
</dbReference>
<dbReference type="InterPro" id="IPR001245">
    <property type="entry name" value="Ser-Thr/Tyr_kinase_cat_dom"/>
</dbReference>
<evidence type="ECO:0000256" key="8">
    <source>
        <dbReference type="ARBA" id="ARBA00023170"/>
    </source>
</evidence>
<dbReference type="Gene3D" id="1.10.510.10">
    <property type="entry name" value="Transferase(Phosphotransferase) domain 1"/>
    <property type="match status" value="1"/>
</dbReference>
<comment type="catalytic activity">
    <reaction evidence="11">
        <text>L-seryl-[protein] + ATP = O-phospho-L-seryl-[protein] + ADP + H(+)</text>
        <dbReference type="Rhea" id="RHEA:17989"/>
        <dbReference type="Rhea" id="RHEA-COMP:9863"/>
        <dbReference type="Rhea" id="RHEA-COMP:11604"/>
        <dbReference type="ChEBI" id="CHEBI:15378"/>
        <dbReference type="ChEBI" id="CHEBI:29999"/>
        <dbReference type="ChEBI" id="CHEBI:30616"/>
        <dbReference type="ChEBI" id="CHEBI:83421"/>
        <dbReference type="ChEBI" id="CHEBI:456216"/>
        <dbReference type="EC" id="2.7.11.1"/>
    </reaction>
</comment>
<dbReference type="PANTHER" id="PTHR48006">
    <property type="entry name" value="LEUCINE-RICH REPEAT-CONTAINING PROTEIN DDB_G0281931-RELATED"/>
    <property type="match status" value="1"/>
</dbReference>
<proteinExistence type="predicted"/>
<feature type="transmembrane region" description="Helical" evidence="12">
    <location>
        <begin position="186"/>
        <end position="211"/>
    </location>
</feature>
<dbReference type="InterPro" id="IPR011009">
    <property type="entry name" value="Kinase-like_dom_sf"/>
</dbReference>
<dbReference type="GO" id="GO:0016020">
    <property type="term" value="C:membrane"/>
    <property type="evidence" value="ECO:0007669"/>
    <property type="project" value="UniProtKB-SubCell"/>
</dbReference>
<dbReference type="AlphaFoldDB" id="A0A834FTZ5"/>
<keyword evidence="9" id="KW-0325">Glycoprotein</keyword>
<evidence type="ECO:0000259" key="13">
    <source>
        <dbReference type="Pfam" id="PF07714"/>
    </source>
</evidence>
<comment type="caution">
    <text evidence="15">The sequence shown here is derived from an EMBL/GenBank/DDBJ whole genome shotgun (WGS) entry which is preliminary data.</text>
</comment>
<dbReference type="OrthoDB" id="1897577at2759"/>
<organism evidence="15 16">
    <name type="scientific">Rhododendron simsii</name>
    <name type="common">Sims's rhododendron</name>
    <dbReference type="NCBI Taxonomy" id="118357"/>
    <lineage>
        <taxon>Eukaryota</taxon>
        <taxon>Viridiplantae</taxon>
        <taxon>Streptophyta</taxon>
        <taxon>Embryophyta</taxon>
        <taxon>Tracheophyta</taxon>
        <taxon>Spermatophyta</taxon>
        <taxon>Magnoliopsida</taxon>
        <taxon>eudicotyledons</taxon>
        <taxon>Gunneridae</taxon>
        <taxon>Pentapetalae</taxon>
        <taxon>asterids</taxon>
        <taxon>Ericales</taxon>
        <taxon>Ericaceae</taxon>
        <taxon>Ericoideae</taxon>
        <taxon>Rhodoreae</taxon>
        <taxon>Rhododendron</taxon>
    </lineage>
</organism>
<keyword evidence="3" id="KW-0597">Phosphoprotein</keyword>
<feature type="domain" description="Malectin" evidence="14">
    <location>
        <begin position="44"/>
        <end position="169"/>
    </location>
</feature>
<evidence type="ECO:0000256" key="2">
    <source>
        <dbReference type="ARBA" id="ARBA00012513"/>
    </source>
</evidence>
<keyword evidence="4" id="KW-0808">Transferase</keyword>
<evidence type="ECO:0000313" key="16">
    <source>
        <dbReference type="Proteomes" id="UP000626092"/>
    </source>
</evidence>
<gene>
    <name evidence="15" type="ORF">RHSIM_RhsimUnG0206900</name>
</gene>